<accession>A0A7H4LCT1</accession>
<dbReference type="Proteomes" id="UP000280104">
    <property type="component" value="Chromosome II"/>
</dbReference>
<dbReference type="AlphaFoldDB" id="A0A7H4LCT1"/>
<evidence type="ECO:0000256" key="1">
    <source>
        <dbReference type="SAM" id="MobiDB-lite"/>
    </source>
</evidence>
<evidence type="ECO:0000313" key="3">
    <source>
        <dbReference type="Proteomes" id="UP000280104"/>
    </source>
</evidence>
<dbReference type="EMBL" id="LS480641">
    <property type="protein sequence ID" value="SPT16419.1"/>
    <property type="molecule type" value="Genomic_DNA"/>
</dbReference>
<dbReference type="Gramene" id="TraesLAC2D03G01069370.1">
    <property type="protein sequence ID" value="TraesLAC2D03G01069370.1.CDS1"/>
    <property type="gene ID" value="TraesLAC2D03G01069370"/>
</dbReference>
<feature type="compositionally biased region" description="Basic and acidic residues" evidence="1">
    <location>
        <begin position="340"/>
        <end position="351"/>
    </location>
</feature>
<proteinExistence type="predicted"/>
<gene>
    <name evidence="2" type="ORF">CAMPLR22A2D_LOCUS1016</name>
</gene>
<feature type="region of interest" description="Disordered" evidence="1">
    <location>
        <begin position="263"/>
        <end position="366"/>
    </location>
</feature>
<evidence type="ECO:0000313" key="2">
    <source>
        <dbReference type="EMBL" id="SPT16419.1"/>
    </source>
</evidence>
<feature type="compositionally biased region" description="Low complexity" evidence="1">
    <location>
        <begin position="277"/>
        <end position="288"/>
    </location>
</feature>
<protein>
    <submittedName>
        <fullName evidence="2">Uncharacterized protein</fullName>
    </submittedName>
</protein>
<dbReference type="PANTHER" id="PTHR33087:SF21">
    <property type="entry name" value="OS03G0782100 PROTEIN"/>
    <property type="match status" value="1"/>
</dbReference>
<name>A0A7H4LCT1_WHEAT</name>
<reference evidence="2 3" key="1">
    <citation type="submission" date="2018-05" db="EMBL/GenBank/DDBJ databases">
        <authorList>
            <person name="Thind KAUR A."/>
        </authorList>
    </citation>
    <scope>NUCLEOTIDE SEQUENCE [LARGE SCALE GENOMIC DNA]</scope>
</reference>
<feature type="compositionally biased region" description="Basic and acidic residues" evidence="1">
    <location>
        <begin position="293"/>
        <end position="331"/>
    </location>
</feature>
<dbReference type="PANTHER" id="PTHR33087">
    <property type="entry name" value="OS07G0539200 PROTEIN"/>
    <property type="match status" value="1"/>
</dbReference>
<organism evidence="2 3">
    <name type="scientific">Triticum aestivum</name>
    <name type="common">Wheat</name>
    <dbReference type="NCBI Taxonomy" id="4565"/>
    <lineage>
        <taxon>Eukaryota</taxon>
        <taxon>Viridiplantae</taxon>
        <taxon>Streptophyta</taxon>
        <taxon>Embryophyta</taxon>
        <taxon>Tracheophyta</taxon>
        <taxon>Spermatophyta</taxon>
        <taxon>Magnoliopsida</taxon>
        <taxon>Liliopsida</taxon>
        <taxon>Poales</taxon>
        <taxon>Poaceae</taxon>
        <taxon>BOP clade</taxon>
        <taxon>Pooideae</taxon>
        <taxon>Triticodae</taxon>
        <taxon>Triticeae</taxon>
        <taxon>Triticinae</taxon>
        <taxon>Triticum</taxon>
    </lineage>
</organism>
<dbReference type="InterPro" id="IPR053253">
    <property type="entry name" value="Sex_diff_modulator"/>
</dbReference>
<sequence>MAQHGLGAPESRPEEDTCIIAATFELDRDRRTWEQTAAIAWAADASRRLALAAVERLLWDHLRLRGGDVVVSSHYPEEFLLKFESKEMCTVALDKGRLKMNDDTQVFVRPWRPLAHALGAAMPFRARLLLDGVPTYVWTHSIVERVIGRTCTLDVMDERSISMTDTREIGLWAWTSNPSWISKVVWLTFTSRAPDGVRVTPRQPARCLRGATFRVLVHLEHVEDYTSAPLDWETEDGRPVPYSPPTSVFPPCHRGTIGGHAPVSTNGVLIPGEFDSRGTTTGGAPRARGSGDGCRDFRTRRRDDDRDDHDGHAGGRNRDNRRSGRDNDAPPRPRSRSPRRRDGGSRGDGGRRHVSGLPPPSSEAGGCFRQMGVVALAEAKIYRVFGSREADNRAALRAAML</sequence>